<dbReference type="AlphaFoldDB" id="A0A8J4XZL4"/>
<protein>
    <submittedName>
        <fullName evidence="2">Uncharacterized protein</fullName>
    </submittedName>
</protein>
<dbReference type="Proteomes" id="UP000770661">
    <property type="component" value="Unassembled WGS sequence"/>
</dbReference>
<dbReference type="EMBL" id="JACEEZ010020423">
    <property type="protein sequence ID" value="KAG0714569.1"/>
    <property type="molecule type" value="Genomic_DNA"/>
</dbReference>
<keyword evidence="3" id="KW-1185">Reference proteome</keyword>
<evidence type="ECO:0000313" key="3">
    <source>
        <dbReference type="Proteomes" id="UP000770661"/>
    </source>
</evidence>
<feature type="region of interest" description="Disordered" evidence="1">
    <location>
        <begin position="32"/>
        <end position="104"/>
    </location>
</feature>
<organism evidence="2 3">
    <name type="scientific">Chionoecetes opilio</name>
    <name type="common">Atlantic snow crab</name>
    <name type="synonym">Cancer opilio</name>
    <dbReference type="NCBI Taxonomy" id="41210"/>
    <lineage>
        <taxon>Eukaryota</taxon>
        <taxon>Metazoa</taxon>
        <taxon>Ecdysozoa</taxon>
        <taxon>Arthropoda</taxon>
        <taxon>Crustacea</taxon>
        <taxon>Multicrustacea</taxon>
        <taxon>Malacostraca</taxon>
        <taxon>Eumalacostraca</taxon>
        <taxon>Eucarida</taxon>
        <taxon>Decapoda</taxon>
        <taxon>Pleocyemata</taxon>
        <taxon>Brachyura</taxon>
        <taxon>Eubrachyura</taxon>
        <taxon>Majoidea</taxon>
        <taxon>Majidae</taxon>
        <taxon>Chionoecetes</taxon>
    </lineage>
</organism>
<sequence>MQALQQAAFPRTTGGFITTILGRLQSLVAQEGVSGQTGSQPSRGPRKNEAADAAAKARRSGPQRHQHVLPATAAQGAVRDGPQHHFPPRSPDTPRSGRPGRGRRTATLQHHYHSLDATQQQTQGRWRYSYCRVLRWGYCTREELQGGLRGAQCANHCGNAHPSPTGALPPPVLPRHRPHEPGPAPRAQPARWGAAEWA</sequence>
<accession>A0A8J4XZL4</accession>
<feature type="region of interest" description="Disordered" evidence="1">
    <location>
        <begin position="164"/>
        <end position="198"/>
    </location>
</feature>
<feature type="compositionally biased region" description="Basic residues" evidence="1">
    <location>
        <begin position="56"/>
        <end position="67"/>
    </location>
</feature>
<proteinExistence type="predicted"/>
<evidence type="ECO:0000256" key="1">
    <source>
        <dbReference type="SAM" id="MobiDB-lite"/>
    </source>
</evidence>
<name>A0A8J4XZL4_CHIOP</name>
<feature type="compositionally biased region" description="Polar residues" evidence="1">
    <location>
        <begin position="33"/>
        <end position="42"/>
    </location>
</feature>
<reference evidence="2" key="1">
    <citation type="submission" date="2020-07" db="EMBL/GenBank/DDBJ databases">
        <title>The High-quality genome of the commercially important snow crab, Chionoecetes opilio.</title>
        <authorList>
            <person name="Jeong J.-H."/>
            <person name="Ryu S."/>
        </authorList>
    </citation>
    <scope>NUCLEOTIDE SEQUENCE</scope>
    <source>
        <strain evidence="2">MADBK_172401_WGS</strain>
        <tissue evidence="2">Digestive gland</tissue>
    </source>
</reference>
<comment type="caution">
    <text evidence="2">The sequence shown here is derived from an EMBL/GenBank/DDBJ whole genome shotgun (WGS) entry which is preliminary data.</text>
</comment>
<evidence type="ECO:0000313" key="2">
    <source>
        <dbReference type="EMBL" id="KAG0714569.1"/>
    </source>
</evidence>
<gene>
    <name evidence="2" type="ORF">GWK47_013848</name>
</gene>